<dbReference type="GeneID" id="14865696"/>
<accession>F4QC59</accession>
<dbReference type="EMBL" id="GL883029">
    <property type="protein sequence ID" value="EGG13546.1"/>
    <property type="molecule type" value="Genomic_DNA"/>
</dbReference>
<keyword evidence="2" id="KW-1185">Reference proteome</keyword>
<gene>
    <name evidence="1" type="ORF">DFA_11307</name>
</gene>
<evidence type="ECO:0000313" key="1">
    <source>
        <dbReference type="EMBL" id="EGG13546.1"/>
    </source>
</evidence>
<name>F4QC59_CACFS</name>
<dbReference type="Proteomes" id="UP000007797">
    <property type="component" value="Unassembled WGS sequence"/>
</dbReference>
<dbReference type="KEGG" id="dfa:DFA_11307"/>
<dbReference type="AlphaFoldDB" id="F4QC59"/>
<organism evidence="1 2">
    <name type="scientific">Cavenderia fasciculata</name>
    <name type="common">Slime mold</name>
    <name type="synonym">Dictyostelium fasciculatum</name>
    <dbReference type="NCBI Taxonomy" id="261658"/>
    <lineage>
        <taxon>Eukaryota</taxon>
        <taxon>Amoebozoa</taxon>
        <taxon>Evosea</taxon>
        <taxon>Eumycetozoa</taxon>
        <taxon>Dictyostelia</taxon>
        <taxon>Acytosteliales</taxon>
        <taxon>Cavenderiaceae</taxon>
        <taxon>Cavenderia</taxon>
    </lineage>
</organism>
<sequence length="573" mass="67940">MTSELNRWRDVTAEWKTMNRNSLYELISTPLVDNELQRLSIFLTNLYNIIKEKNGIEEILEEYMNVFVLITNLINIPIFSTSSRHEYISSSADTIYKMIIIFLNKSNINPNHNHNDDKPSLLKLKQRINGWSIKQLEQAWCREKIVRESNEISYLHQLMEKMRIGSQDLHDKQIELYNTELINTLTRLRNSHYIYCDINVNYLSSAINVLSKSSIEPELCQSILDSNLERYNEQSGTIIGLNTKFIKDTLSNLKQQDQSSSLSSSSTSLSSSLQSNIISIWTKYPQIYCKYILEILVKYFDQFQDDPYSFEKKNSLDNIKVTNDVGLSTIAQCCLLNPHIHHFTMDFLKQLWISSPCYLVSDFTGQLNQLIVKKYQLIITKNDISLYQYYPKHLKQLIFIYQQMSNQLIDYEEFDKSFVSYFQRIHECQSYILSQYSNATNPPISQILFDIWFISNQFIRFFNQSMSYLTKYQNIINQDQLKLNTLIDYIIWNRYPYNINDNDNNNNNNNSTESIPYHLGDKKQEQDIINFQRQLNQFKSFLFKYSEKQGKLESEDELIMEEDKELYYIFKSF</sequence>
<evidence type="ECO:0000313" key="2">
    <source>
        <dbReference type="Proteomes" id="UP000007797"/>
    </source>
</evidence>
<reference evidence="2" key="1">
    <citation type="journal article" date="2011" name="Genome Res.">
        <title>Phylogeny-wide analysis of social amoeba genomes highlights ancient origins for complex intercellular communication.</title>
        <authorList>
            <person name="Heidel A.J."/>
            <person name="Lawal H.M."/>
            <person name="Felder M."/>
            <person name="Schilde C."/>
            <person name="Helps N.R."/>
            <person name="Tunggal B."/>
            <person name="Rivero F."/>
            <person name="John U."/>
            <person name="Schleicher M."/>
            <person name="Eichinger L."/>
            <person name="Platzer M."/>
            <person name="Noegel A.A."/>
            <person name="Schaap P."/>
            <person name="Gloeckner G."/>
        </authorList>
    </citation>
    <scope>NUCLEOTIDE SEQUENCE [LARGE SCALE GENOMIC DNA]</scope>
    <source>
        <strain evidence="2">SH3</strain>
    </source>
</reference>
<protein>
    <submittedName>
        <fullName evidence="1">Uncharacterized protein</fullName>
    </submittedName>
</protein>
<dbReference type="OMA" id="RIHECQS"/>
<dbReference type="RefSeq" id="XP_004350250.1">
    <property type="nucleotide sequence ID" value="XM_004350200.1"/>
</dbReference>
<proteinExistence type="predicted"/>